<dbReference type="InterPro" id="IPR036942">
    <property type="entry name" value="Beta-barrel_TonB_sf"/>
</dbReference>
<evidence type="ECO:0000256" key="9">
    <source>
        <dbReference type="ARBA" id="ARBA00023237"/>
    </source>
</evidence>
<sequence length="1206" mass="132894">MEDSFCPFFHVTKLSKVMKKLYPNYAYWQILMRFSCMQLIIAALLTTVAVAGVTEAQEVLNNRITIQMQNQDVRKVLSAIEDQVKIKFLYSSNLIKAERRVSVNVRQEQLGEALKTILTPLDLDFEVSGKQIILKRVKLPVEKLNPQSYKSATLDRSISGTVTDASGSSLPGVSVVVKGTSRGTGTDAQGVYKIDAPDGNVTLTFSFVGFTPKDVDVAAGQGTLDVTLSQDEKLLNEVVVVGYGTANRKDLTGAVSIVKVAELTEQPNANLSNQLQGRASGVTVLTSGQPGQAPQIRIRGINSFGNNTPLFVVDGVPTQDINNLNPNDVATMQVLKDAGSASIYGSRASNGVVIITTKRGNGKVKVSYDMFYGTQGVPKGNVYDILSPQGMADLKFLALKNSGSAINDPQYGNGQTPVLPDYIVPTGASEGSVDFSKYYVNPNYTDKADMDSFYRIVKANKQGTDWFHEVFKSAPTQSHNLSVSGGGQQGSYLFSFNHFNQQGNLMNTYLKRYTIRANSQYNVTKNIRVGENIALTLVNNPRSGILEEGSAIGMAYRMQPIIPVYDIKGNYAGSFGSGLGNAKNPVAIRDRARNNQGLTNSIFGNMFAEVDFLKDFTFRTSFGGNWFTYTENTFGYPEWENAENVTTNAYSERVNSGYNWTWTNTVTYEHSFNNTHNVKVLLGTEAYNSLYREVGGSTQGYFSFDPNYTSLSSGSGTPTNFSNRSADALFSYIGRIDYNFKDKYLLSGTLRRDGSSRFTSQYGWFPAVSAGWRMKEEEFMKSVTWLNDLKIRGGWGIMGNQFNVNPTNAFTTYGQNRSHSFYDIKGTGNSTTQGFQRLTVGNPAAKWEGNINSNIGIDASLFNGSVEFTIDYYQKNIKDLLFAPELAGTVGQGTAPAVNIGKMNNKGIDMSLYGEKTIGKDLKLNATATLTTYNNKIIKITDGASYFDQEGRRFNGSAIVRNAVDHSIGQFFGYDIAGFWNTQQEIDQANAQAAERSGNPAAVYQNEVKVGRFRYKDINGDGVITADDRTFLGNPSPKFSYGLNIGATYKNFDFGIFLYGVQGNEIWNNLKWWHDFYTNFQGAKSNTALYDSWTPEHKNATAPIQENTGSFSTTNVPNSYYVENGSYLRAKNAQIGYTLPKHLTQALKIDRLRVYVQTANLFTITKYSGPDPEVGQSQVAGSTAFGLDEGVYPNTRQFLVGLNLTF</sequence>
<keyword evidence="6" id="KW-0408">Iron</keyword>
<dbReference type="Gene3D" id="2.60.40.1120">
    <property type="entry name" value="Carboxypeptidase-like, regulatory domain"/>
    <property type="match status" value="1"/>
</dbReference>
<dbReference type="Proteomes" id="UP000600214">
    <property type="component" value="Unassembled WGS sequence"/>
</dbReference>
<dbReference type="SUPFAM" id="SSF56935">
    <property type="entry name" value="Porins"/>
    <property type="match status" value="1"/>
</dbReference>
<evidence type="ECO:0000256" key="4">
    <source>
        <dbReference type="ARBA" id="ARBA00022496"/>
    </source>
</evidence>
<evidence type="ECO:0000256" key="8">
    <source>
        <dbReference type="ARBA" id="ARBA00023136"/>
    </source>
</evidence>
<keyword evidence="4" id="KW-0406">Ion transport</keyword>
<dbReference type="Gene3D" id="2.40.170.20">
    <property type="entry name" value="TonB-dependent receptor, beta-barrel domain"/>
    <property type="match status" value="1"/>
</dbReference>
<evidence type="ECO:0000256" key="2">
    <source>
        <dbReference type="ARBA" id="ARBA00022448"/>
    </source>
</evidence>
<keyword evidence="14" id="KW-1185">Reference proteome</keyword>
<evidence type="ECO:0000313" key="13">
    <source>
        <dbReference type="EMBL" id="GGH30253.1"/>
    </source>
</evidence>
<keyword evidence="4" id="KW-0410">Iron transport</keyword>
<comment type="similarity">
    <text evidence="10 11">Belongs to the TonB-dependent receptor family.</text>
</comment>
<keyword evidence="3 10" id="KW-1134">Transmembrane beta strand</keyword>
<dbReference type="InterPro" id="IPR011662">
    <property type="entry name" value="Secretin/TonB_short_N"/>
</dbReference>
<dbReference type="InterPro" id="IPR008969">
    <property type="entry name" value="CarboxyPept-like_regulatory"/>
</dbReference>
<evidence type="ECO:0000313" key="14">
    <source>
        <dbReference type="Proteomes" id="UP000600214"/>
    </source>
</evidence>
<comment type="subcellular location">
    <subcellularLocation>
        <location evidence="1 10">Cell outer membrane</location>
        <topology evidence="1 10">Multi-pass membrane protein</topology>
    </subcellularLocation>
</comment>
<dbReference type="Pfam" id="PF07660">
    <property type="entry name" value="STN"/>
    <property type="match status" value="1"/>
</dbReference>
<dbReference type="NCBIfam" id="TIGR04056">
    <property type="entry name" value="OMP_RagA_SusC"/>
    <property type="match status" value="1"/>
</dbReference>
<evidence type="ECO:0000256" key="3">
    <source>
        <dbReference type="ARBA" id="ARBA00022452"/>
    </source>
</evidence>
<dbReference type="InterPro" id="IPR039426">
    <property type="entry name" value="TonB-dep_rcpt-like"/>
</dbReference>
<keyword evidence="9 10" id="KW-0998">Cell outer membrane</keyword>
<keyword evidence="8 10" id="KW-0472">Membrane</keyword>
<dbReference type="InterPro" id="IPR000531">
    <property type="entry name" value="Beta-barrel_TonB"/>
</dbReference>
<evidence type="ECO:0000256" key="11">
    <source>
        <dbReference type="RuleBase" id="RU003357"/>
    </source>
</evidence>
<name>A0ABQ1YMS8_9BACT</name>
<comment type="caution">
    <text evidence="13">The sequence shown here is derived from an EMBL/GenBank/DDBJ whole genome shotgun (WGS) entry which is preliminary data.</text>
</comment>
<feature type="domain" description="Secretin/TonB short N-terminal" evidence="12">
    <location>
        <begin position="86"/>
        <end position="137"/>
    </location>
</feature>
<evidence type="ECO:0000259" key="12">
    <source>
        <dbReference type="SMART" id="SM00965"/>
    </source>
</evidence>
<accession>A0ABQ1YMS8</accession>
<gene>
    <name evidence="13" type="ORF">GCM10007423_18290</name>
</gene>
<dbReference type="Pfam" id="PF00593">
    <property type="entry name" value="TonB_dep_Rec_b-barrel"/>
    <property type="match status" value="1"/>
</dbReference>
<keyword evidence="5 10" id="KW-0812">Transmembrane</keyword>
<dbReference type="Gene3D" id="2.170.130.10">
    <property type="entry name" value="TonB-dependent receptor, plug domain"/>
    <property type="match status" value="1"/>
</dbReference>
<keyword evidence="2 10" id="KW-0813">Transport</keyword>
<protein>
    <submittedName>
        <fullName evidence="13">SusC/RagA family TonB-linked outer membrane protein</fullName>
    </submittedName>
</protein>
<proteinExistence type="inferred from homology"/>
<evidence type="ECO:0000256" key="7">
    <source>
        <dbReference type="ARBA" id="ARBA00023077"/>
    </source>
</evidence>
<dbReference type="NCBIfam" id="TIGR04057">
    <property type="entry name" value="SusC_RagA_signa"/>
    <property type="match status" value="1"/>
</dbReference>
<evidence type="ECO:0000256" key="10">
    <source>
        <dbReference type="PROSITE-ProRule" id="PRU01360"/>
    </source>
</evidence>
<dbReference type="InterPro" id="IPR037066">
    <property type="entry name" value="Plug_dom_sf"/>
</dbReference>
<reference evidence="14" key="1">
    <citation type="journal article" date="2019" name="Int. J. Syst. Evol. Microbiol.">
        <title>The Global Catalogue of Microorganisms (GCM) 10K type strain sequencing project: providing services to taxonomists for standard genome sequencing and annotation.</title>
        <authorList>
            <consortium name="The Broad Institute Genomics Platform"/>
            <consortium name="The Broad Institute Genome Sequencing Center for Infectious Disease"/>
            <person name="Wu L."/>
            <person name="Ma J."/>
        </authorList>
    </citation>
    <scope>NUCLEOTIDE SEQUENCE [LARGE SCALE GENOMIC DNA]</scope>
    <source>
        <strain evidence="14">CGMCC 1.15288</strain>
    </source>
</reference>
<dbReference type="InterPro" id="IPR023997">
    <property type="entry name" value="TonB-dep_OMP_SusC/RagA_CS"/>
</dbReference>
<dbReference type="InterPro" id="IPR023996">
    <property type="entry name" value="TonB-dep_OMP_SusC/RagA"/>
</dbReference>
<organism evidence="13 14">
    <name type="scientific">Dyadobacter endophyticus</name>
    <dbReference type="NCBI Taxonomy" id="1749036"/>
    <lineage>
        <taxon>Bacteria</taxon>
        <taxon>Pseudomonadati</taxon>
        <taxon>Bacteroidota</taxon>
        <taxon>Cytophagia</taxon>
        <taxon>Cytophagales</taxon>
        <taxon>Spirosomataceae</taxon>
        <taxon>Dyadobacter</taxon>
    </lineage>
</organism>
<dbReference type="SMART" id="SM00965">
    <property type="entry name" value="STN"/>
    <property type="match status" value="1"/>
</dbReference>
<evidence type="ECO:0000256" key="1">
    <source>
        <dbReference type="ARBA" id="ARBA00004571"/>
    </source>
</evidence>
<dbReference type="InterPro" id="IPR012910">
    <property type="entry name" value="Plug_dom"/>
</dbReference>
<dbReference type="Pfam" id="PF13715">
    <property type="entry name" value="CarbopepD_reg_2"/>
    <property type="match status" value="1"/>
</dbReference>
<evidence type="ECO:0000256" key="6">
    <source>
        <dbReference type="ARBA" id="ARBA00023004"/>
    </source>
</evidence>
<keyword evidence="7 11" id="KW-0798">TonB box</keyword>
<dbReference type="SUPFAM" id="SSF49464">
    <property type="entry name" value="Carboxypeptidase regulatory domain-like"/>
    <property type="match status" value="1"/>
</dbReference>
<dbReference type="EMBL" id="BMIA01000001">
    <property type="protein sequence ID" value="GGH30253.1"/>
    <property type="molecule type" value="Genomic_DNA"/>
</dbReference>
<evidence type="ECO:0000256" key="5">
    <source>
        <dbReference type="ARBA" id="ARBA00022692"/>
    </source>
</evidence>
<dbReference type="PROSITE" id="PS52016">
    <property type="entry name" value="TONB_DEPENDENT_REC_3"/>
    <property type="match status" value="1"/>
</dbReference>
<dbReference type="Pfam" id="PF07715">
    <property type="entry name" value="Plug"/>
    <property type="match status" value="1"/>
</dbReference>